<keyword evidence="3" id="KW-0237">DNA synthesis</keyword>
<dbReference type="AlphaFoldDB" id="A0A7T9I253"/>
<evidence type="ECO:0000256" key="4">
    <source>
        <dbReference type="ARBA" id="ARBA00022679"/>
    </source>
</evidence>
<dbReference type="Gene3D" id="3.30.60.20">
    <property type="match status" value="1"/>
</dbReference>
<accession>A0A7T9I253</accession>
<dbReference type="PIRSF" id="PIRSF035805">
    <property type="entry name" value="TK_cell"/>
    <property type="match status" value="1"/>
</dbReference>
<dbReference type="GO" id="GO:0046104">
    <property type="term" value="P:thymidine metabolic process"/>
    <property type="evidence" value="ECO:0007669"/>
    <property type="project" value="TreeGrafter"/>
</dbReference>
<dbReference type="PANTHER" id="PTHR11441">
    <property type="entry name" value="THYMIDINE KINASE"/>
    <property type="match status" value="1"/>
</dbReference>
<evidence type="ECO:0000256" key="5">
    <source>
        <dbReference type="ARBA" id="ARBA00022741"/>
    </source>
</evidence>
<dbReference type="EMBL" id="CP064981">
    <property type="protein sequence ID" value="QQR92721.1"/>
    <property type="molecule type" value="Genomic_DNA"/>
</dbReference>
<evidence type="ECO:0000256" key="1">
    <source>
        <dbReference type="ARBA" id="ARBA00007587"/>
    </source>
</evidence>
<evidence type="ECO:0000313" key="10">
    <source>
        <dbReference type="EMBL" id="QQR92721.1"/>
    </source>
</evidence>
<keyword evidence="5" id="KW-0547">Nucleotide-binding</keyword>
<evidence type="ECO:0000256" key="6">
    <source>
        <dbReference type="ARBA" id="ARBA00022777"/>
    </source>
</evidence>
<keyword evidence="4" id="KW-0808">Transferase</keyword>
<evidence type="ECO:0000256" key="9">
    <source>
        <dbReference type="PIRSR" id="PIRSR035805-2"/>
    </source>
</evidence>
<dbReference type="GO" id="GO:0071897">
    <property type="term" value="P:DNA biosynthetic process"/>
    <property type="evidence" value="ECO:0007669"/>
    <property type="project" value="UniProtKB-KW"/>
</dbReference>
<keyword evidence="7" id="KW-0067">ATP-binding</keyword>
<dbReference type="Gene3D" id="3.40.50.300">
    <property type="entry name" value="P-loop containing nucleotide triphosphate hydrolases"/>
    <property type="match status" value="1"/>
</dbReference>
<sequence length="219" mass="24798">MGSLRAFNPFIRPGYFEVFCGPMKSGKSLALLHRVEKLKYMKHASFLFVKPKLDTRDSHVRTRFHDVQHACVFVDESRPEEILSLLDGHALVAIDEAHFFNARLVPVIKELLEREVNVVVSGLDLDFRGEPFGPMPALLSFADEVHKLSGVCDYDGCSNPATRTQRLVDGAPARYDSPIFLIGDAKEVYQYRCLFHHEVVGKPHIDFESLSKIEQQKLG</sequence>
<evidence type="ECO:0000256" key="2">
    <source>
        <dbReference type="ARBA" id="ARBA00012118"/>
    </source>
</evidence>
<dbReference type="SUPFAM" id="SSF52540">
    <property type="entry name" value="P-loop containing nucleoside triphosphate hydrolases"/>
    <property type="match status" value="1"/>
</dbReference>
<reference evidence="10" key="1">
    <citation type="submission" date="2020-11" db="EMBL/GenBank/DDBJ databases">
        <title>Connecting structure to function with the recovery of over 1000 high-quality activated sludge metagenome-assembled genomes encoding full-length rRNA genes using long-read sequencing.</title>
        <authorList>
            <person name="Singleton C.M."/>
            <person name="Petriglieri F."/>
            <person name="Kristensen J.M."/>
            <person name="Kirkegaard R.H."/>
            <person name="Michaelsen T.Y."/>
            <person name="Andersen M.H."/>
            <person name="Karst S.M."/>
            <person name="Dueholm M.S."/>
            <person name="Nielsen P.H."/>
            <person name="Albertsen M."/>
        </authorList>
    </citation>
    <scope>NUCLEOTIDE SEQUENCE</scope>
    <source>
        <strain evidence="10">Fred_18-Q3-R57-64_BAT3C.431</strain>
    </source>
</reference>
<evidence type="ECO:0000256" key="7">
    <source>
        <dbReference type="ARBA" id="ARBA00022840"/>
    </source>
</evidence>
<organism evidence="10">
    <name type="scientific">Candidatus Iainarchaeum sp</name>
    <dbReference type="NCBI Taxonomy" id="3101447"/>
    <lineage>
        <taxon>Archaea</taxon>
        <taxon>Candidatus Iainarchaeota</taxon>
        <taxon>Candidatus Iainarchaeia</taxon>
        <taxon>Candidatus Iainarchaeales</taxon>
        <taxon>Candidatus Iainarchaeaceae</taxon>
        <taxon>Candidatus Iainarchaeum</taxon>
    </lineage>
</organism>
<gene>
    <name evidence="10" type="ORF">IPJ89_00560</name>
</gene>
<feature type="active site" description="Proton acceptor" evidence="8">
    <location>
        <position position="96"/>
    </location>
</feature>
<dbReference type="Pfam" id="PF00265">
    <property type="entry name" value="TK"/>
    <property type="match status" value="1"/>
</dbReference>
<evidence type="ECO:0000256" key="8">
    <source>
        <dbReference type="PIRSR" id="PIRSR035805-1"/>
    </source>
</evidence>
<dbReference type="EC" id="2.7.1.21" evidence="2"/>
<dbReference type="PANTHER" id="PTHR11441:SF0">
    <property type="entry name" value="THYMIDINE KINASE, CYTOSOLIC"/>
    <property type="match status" value="1"/>
</dbReference>
<dbReference type="GO" id="GO:0005524">
    <property type="term" value="F:ATP binding"/>
    <property type="evidence" value="ECO:0007669"/>
    <property type="project" value="UniProtKB-KW"/>
</dbReference>
<dbReference type="Proteomes" id="UP000596004">
    <property type="component" value="Chromosome"/>
</dbReference>
<protein>
    <recommendedName>
        <fullName evidence="2">thymidine kinase</fullName>
        <ecNumber evidence="2">2.7.1.21</ecNumber>
    </recommendedName>
</protein>
<dbReference type="InterPro" id="IPR001267">
    <property type="entry name" value="Thymidine_kinase"/>
</dbReference>
<keyword evidence="6 10" id="KW-0418">Kinase</keyword>
<comment type="similarity">
    <text evidence="1">Belongs to the thymidine kinase family.</text>
</comment>
<proteinExistence type="inferred from homology"/>
<dbReference type="InterPro" id="IPR027417">
    <property type="entry name" value="P-loop_NTPase"/>
</dbReference>
<dbReference type="SUPFAM" id="SSF57716">
    <property type="entry name" value="Glucocorticoid receptor-like (DNA-binding domain)"/>
    <property type="match status" value="1"/>
</dbReference>
<feature type="binding site" evidence="9">
    <location>
        <position position="189"/>
    </location>
    <ligand>
        <name>substrate</name>
    </ligand>
</feature>
<dbReference type="GO" id="GO:0004797">
    <property type="term" value="F:thymidine kinase activity"/>
    <property type="evidence" value="ECO:0007669"/>
    <property type="project" value="UniProtKB-EC"/>
</dbReference>
<dbReference type="GO" id="GO:0005829">
    <property type="term" value="C:cytosol"/>
    <property type="evidence" value="ECO:0007669"/>
    <property type="project" value="TreeGrafter"/>
</dbReference>
<name>A0A7T9I253_9ARCH</name>
<evidence type="ECO:0000256" key="3">
    <source>
        <dbReference type="ARBA" id="ARBA00022634"/>
    </source>
</evidence>